<evidence type="ECO:0000313" key="1">
    <source>
        <dbReference type="EMBL" id="MBX39590.1"/>
    </source>
</evidence>
<proteinExistence type="predicted"/>
<sequence>MALFCSYWYSKMFDFAENLVDICCTMAVKNLTIATKSLGLKPGMYYSFILV</sequence>
<protein>
    <submittedName>
        <fullName evidence="1">Uncharacterized protein</fullName>
    </submittedName>
</protein>
<accession>A0A2P2NB14</accession>
<dbReference type="EMBL" id="GGEC01059106">
    <property type="protein sequence ID" value="MBX39590.1"/>
    <property type="molecule type" value="Transcribed_RNA"/>
</dbReference>
<organism evidence="1">
    <name type="scientific">Rhizophora mucronata</name>
    <name type="common">Asiatic mangrove</name>
    <dbReference type="NCBI Taxonomy" id="61149"/>
    <lineage>
        <taxon>Eukaryota</taxon>
        <taxon>Viridiplantae</taxon>
        <taxon>Streptophyta</taxon>
        <taxon>Embryophyta</taxon>
        <taxon>Tracheophyta</taxon>
        <taxon>Spermatophyta</taxon>
        <taxon>Magnoliopsida</taxon>
        <taxon>eudicotyledons</taxon>
        <taxon>Gunneridae</taxon>
        <taxon>Pentapetalae</taxon>
        <taxon>rosids</taxon>
        <taxon>fabids</taxon>
        <taxon>Malpighiales</taxon>
        <taxon>Rhizophoraceae</taxon>
        <taxon>Rhizophora</taxon>
    </lineage>
</organism>
<reference evidence="1" key="1">
    <citation type="submission" date="2018-02" db="EMBL/GenBank/DDBJ databases">
        <title>Rhizophora mucronata_Transcriptome.</title>
        <authorList>
            <person name="Meera S.P."/>
            <person name="Sreeshan A."/>
            <person name="Augustine A."/>
        </authorList>
    </citation>
    <scope>NUCLEOTIDE SEQUENCE</scope>
    <source>
        <tissue evidence="1">Leaf</tissue>
    </source>
</reference>
<dbReference type="AlphaFoldDB" id="A0A2P2NB14"/>
<name>A0A2P2NB14_RHIMU</name>